<evidence type="ECO:0000313" key="2">
    <source>
        <dbReference type="EMBL" id="XDK33663.1"/>
    </source>
</evidence>
<reference evidence="2" key="1">
    <citation type="submission" date="2024-07" db="EMBL/GenBank/DDBJ databases">
        <title>Halotolerant mesophilic bacterium Ornithinibacillus sp. 4-3, sp. nov., isolated from soil.</title>
        <authorList>
            <person name="Sidarenka A.V."/>
            <person name="Guliayeva D.E."/>
            <person name="Leanovich S.I."/>
            <person name="Hileuskaya K.S."/>
            <person name="Akhremchuk A.E."/>
            <person name="Sikolenko M.A."/>
            <person name="Valentovich L.N."/>
        </authorList>
    </citation>
    <scope>NUCLEOTIDE SEQUENCE</scope>
    <source>
        <strain evidence="2">4-3</strain>
    </source>
</reference>
<dbReference type="GO" id="GO:0046677">
    <property type="term" value="P:response to antibiotic"/>
    <property type="evidence" value="ECO:0007669"/>
    <property type="project" value="InterPro"/>
</dbReference>
<dbReference type="PANTHER" id="PTHR35333">
    <property type="entry name" value="BETA-LACTAMASE"/>
    <property type="match status" value="1"/>
</dbReference>
<dbReference type="GO" id="GO:0008800">
    <property type="term" value="F:beta-lactamase activity"/>
    <property type="evidence" value="ECO:0007669"/>
    <property type="project" value="InterPro"/>
</dbReference>
<organism evidence="2">
    <name type="scientific">Ornithinibacillus sp. 4-3</name>
    <dbReference type="NCBI Taxonomy" id="3231488"/>
    <lineage>
        <taxon>Bacteria</taxon>
        <taxon>Bacillati</taxon>
        <taxon>Bacillota</taxon>
        <taxon>Bacilli</taxon>
        <taxon>Bacillales</taxon>
        <taxon>Bacillaceae</taxon>
        <taxon>Ornithinibacillus</taxon>
    </lineage>
</organism>
<dbReference type="PANTHER" id="PTHR35333:SF3">
    <property type="entry name" value="BETA-LACTAMASE-TYPE TRANSPEPTIDASE FOLD CONTAINING PROTEIN"/>
    <property type="match status" value="1"/>
</dbReference>
<dbReference type="InterPro" id="IPR045155">
    <property type="entry name" value="Beta-lactam_cat"/>
</dbReference>
<dbReference type="RefSeq" id="WP_368654341.1">
    <property type="nucleotide sequence ID" value="NZ_CP162599.1"/>
</dbReference>
<sequence>MSLQQQIEDYIKTVDADFGIHIKNLRTNEEVNINSDRLFQMASVFKVPILATLYDLVHQGKIDDTKRIKFSEDDLVPGSGVIQELAPGVELTIRDIATLMIIVSDNLATDKILELIGVDTVENKMREVGIENIHIAHPCWDLLRLVAGVSERPQNRQSYNEIIDAFKTNETDPIIFSEEVKNNLSTPRDMSALVEKIAKNEFVSQAVCEDIRDIMHRQQYKQRIGGLLPPHTEVASKTGSIATMFNDTGIVYLPDGKGEYVMTAFTAGNQEGYQGNEPIAKISRMAYDSFVK</sequence>
<keyword evidence="2" id="KW-0378">Hydrolase</keyword>
<gene>
    <name evidence="2" type="ORF">AB4Y30_04735</name>
</gene>
<evidence type="ECO:0000259" key="1">
    <source>
        <dbReference type="Pfam" id="PF13354"/>
    </source>
</evidence>
<accession>A0AB39HR69</accession>
<dbReference type="AlphaFoldDB" id="A0AB39HR69"/>
<dbReference type="Pfam" id="PF13354">
    <property type="entry name" value="Beta-lactamase2"/>
    <property type="match status" value="1"/>
</dbReference>
<name>A0AB39HR69_9BACI</name>
<protein>
    <submittedName>
        <fullName evidence="2">Serine hydrolase</fullName>
    </submittedName>
</protein>
<dbReference type="GO" id="GO:0030655">
    <property type="term" value="P:beta-lactam antibiotic catabolic process"/>
    <property type="evidence" value="ECO:0007669"/>
    <property type="project" value="InterPro"/>
</dbReference>
<proteinExistence type="predicted"/>
<feature type="domain" description="Beta-lactamase class A catalytic" evidence="1">
    <location>
        <begin position="19"/>
        <end position="266"/>
    </location>
</feature>
<dbReference type="EMBL" id="CP162599">
    <property type="protein sequence ID" value="XDK33663.1"/>
    <property type="molecule type" value="Genomic_DNA"/>
</dbReference>
<dbReference type="SUPFAM" id="SSF56601">
    <property type="entry name" value="beta-lactamase/transpeptidase-like"/>
    <property type="match status" value="1"/>
</dbReference>
<dbReference type="InterPro" id="IPR012338">
    <property type="entry name" value="Beta-lactam/transpept-like"/>
</dbReference>
<dbReference type="Gene3D" id="3.40.710.10">
    <property type="entry name" value="DD-peptidase/beta-lactamase superfamily"/>
    <property type="match status" value="1"/>
</dbReference>
<dbReference type="InterPro" id="IPR000871">
    <property type="entry name" value="Beta-lactam_class-A"/>
</dbReference>